<dbReference type="EMBL" id="NCSJ02000076">
    <property type="protein sequence ID" value="RFU31427.1"/>
    <property type="molecule type" value="Genomic_DNA"/>
</dbReference>
<feature type="region of interest" description="Disordered" evidence="1">
    <location>
        <begin position="1"/>
        <end position="39"/>
    </location>
</feature>
<dbReference type="AlphaFoldDB" id="A0A3E2HDJ8"/>
<sequence length="152" mass="16901">MIPQEESRAGSAPTHDKVHHSRFVEGDPVTGDEVQQRSRADLNGHFYGILIQEEEHAARRRHRSTSRSSSASSLSLSLPKKRNNSPSALALHIPSAYAKEELGKKSSPTSFRRSLDGFRPEAKEEGKLSVKIRGRLRALTHGHERSQPYPGT</sequence>
<feature type="compositionally biased region" description="Low complexity" evidence="1">
    <location>
        <begin position="66"/>
        <end position="78"/>
    </location>
</feature>
<feature type="non-terminal residue" evidence="2">
    <location>
        <position position="1"/>
    </location>
</feature>
<reference evidence="2 3" key="1">
    <citation type="submission" date="2018-05" db="EMBL/GenBank/DDBJ databases">
        <title>Draft genome sequence of Scytalidium lignicola DSM 105466, a ubiquitous saprotrophic fungus.</title>
        <authorList>
            <person name="Buettner E."/>
            <person name="Gebauer A.M."/>
            <person name="Hofrichter M."/>
            <person name="Liers C."/>
            <person name="Kellner H."/>
        </authorList>
    </citation>
    <scope>NUCLEOTIDE SEQUENCE [LARGE SCALE GENOMIC DNA]</scope>
    <source>
        <strain evidence="2 3">DSM 105466</strain>
    </source>
</reference>
<evidence type="ECO:0000256" key="1">
    <source>
        <dbReference type="SAM" id="MobiDB-lite"/>
    </source>
</evidence>
<feature type="non-terminal residue" evidence="2">
    <location>
        <position position="152"/>
    </location>
</feature>
<feature type="region of interest" description="Disordered" evidence="1">
    <location>
        <begin position="53"/>
        <end position="152"/>
    </location>
</feature>
<accession>A0A3E2HDJ8</accession>
<protein>
    <submittedName>
        <fullName evidence="2">Uncharacterized protein</fullName>
    </submittedName>
</protein>
<feature type="compositionally biased region" description="Basic and acidic residues" evidence="1">
    <location>
        <begin position="113"/>
        <end position="128"/>
    </location>
</feature>
<comment type="caution">
    <text evidence="2">The sequence shown here is derived from an EMBL/GenBank/DDBJ whole genome shotgun (WGS) entry which is preliminary data.</text>
</comment>
<gene>
    <name evidence="2" type="ORF">B7463_g4924</name>
</gene>
<evidence type="ECO:0000313" key="2">
    <source>
        <dbReference type="EMBL" id="RFU31427.1"/>
    </source>
</evidence>
<organism evidence="2 3">
    <name type="scientific">Scytalidium lignicola</name>
    <name type="common">Hyphomycete</name>
    <dbReference type="NCBI Taxonomy" id="5539"/>
    <lineage>
        <taxon>Eukaryota</taxon>
        <taxon>Fungi</taxon>
        <taxon>Dikarya</taxon>
        <taxon>Ascomycota</taxon>
        <taxon>Pezizomycotina</taxon>
        <taxon>Leotiomycetes</taxon>
        <taxon>Leotiomycetes incertae sedis</taxon>
        <taxon>Scytalidium</taxon>
    </lineage>
</organism>
<name>A0A3E2HDJ8_SCYLI</name>
<dbReference type="OrthoDB" id="3536671at2759"/>
<proteinExistence type="predicted"/>
<evidence type="ECO:0000313" key="3">
    <source>
        <dbReference type="Proteomes" id="UP000258309"/>
    </source>
</evidence>
<feature type="compositionally biased region" description="Basic residues" evidence="1">
    <location>
        <begin position="130"/>
        <end position="140"/>
    </location>
</feature>
<dbReference type="Proteomes" id="UP000258309">
    <property type="component" value="Unassembled WGS sequence"/>
</dbReference>
<keyword evidence="3" id="KW-1185">Reference proteome</keyword>